<keyword evidence="1 6" id="KW-0597">Phosphoprotein</keyword>
<keyword evidence="2" id="KW-0902">Two-component regulatory system</keyword>
<evidence type="ECO:0000313" key="11">
    <source>
        <dbReference type="Proteomes" id="UP000233417"/>
    </source>
</evidence>
<protein>
    <recommendedName>
        <fullName evidence="12">DNA-binding response regulator</fullName>
    </recommendedName>
</protein>
<dbReference type="InterPro" id="IPR011006">
    <property type="entry name" value="CheY-like_superfamily"/>
</dbReference>
<dbReference type="Gene3D" id="1.10.10.10">
    <property type="entry name" value="Winged helix-like DNA-binding domain superfamily/Winged helix DNA-binding domain"/>
    <property type="match status" value="1"/>
</dbReference>
<feature type="domain" description="OmpR/PhoB-type" evidence="9">
    <location>
        <begin position="126"/>
        <end position="221"/>
    </location>
</feature>
<dbReference type="GO" id="GO:0000976">
    <property type="term" value="F:transcription cis-regulatory region binding"/>
    <property type="evidence" value="ECO:0007669"/>
    <property type="project" value="TreeGrafter"/>
</dbReference>
<dbReference type="Pfam" id="PF00072">
    <property type="entry name" value="Response_reg"/>
    <property type="match status" value="1"/>
</dbReference>
<evidence type="ECO:0000259" key="8">
    <source>
        <dbReference type="PROSITE" id="PS50110"/>
    </source>
</evidence>
<gene>
    <name evidence="10" type="ORF">CVU76_00240</name>
</gene>
<keyword evidence="3" id="KW-0805">Transcription regulation</keyword>
<dbReference type="SMART" id="SM00448">
    <property type="entry name" value="REC"/>
    <property type="match status" value="1"/>
</dbReference>
<dbReference type="AlphaFoldDB" id="A0A2N2F2Q8"/>
<evidence type="ECO:0000256" key="3">
    <source>
        <dbReference type="ARBA" id="ARBA00023015"/>
    </source>
</evidence>
<dbReference type="SUPFAM" id="SSF46894">
    <property type="entry name" value="C-terminal effector domain of the bipartite response regulators"/>
    <property type="match status" value="1"/>
</dbReference>
<keyword evidence="5" id="KW-0804">Transcription</keyword>
<dbReference type="GO" id="GO:0032993">
    <property type="term" value="C:protein-DNA complex"/>
    <property type="evidence" value="ECO:0007669"/>
    <property type="project" value="TreeGrafter"/>
</dbReference>
<dbReference type="GO" id="GO:0000156">
    <property type="term" value="F:phosphorelay response regulator activity"/>
    <property type="evidence" value="ECO:0007669"/>
    <property type="project" value="TreeGrafter"/>
</dbReference>
<keyword evidence="4 7" id="KW-0238">DNA-binding</keyword>
<dbReference type="InterPro" id="IPR001789">
    <property type="entry name" value="Sig_transdc_resp-reg_receiver"/>
</dbReference>
<name>A0A2N2F2Q8_9BACT</name>
<reference evidence="10 11" key="1">
    <citation type="journal article" date="2017" name="ISME J.">
        <title>Potential for microbial H2 and metal transformations associated with novel bacteria and archaea in deep terrestrial subsurface sediments.</title>
        <authorList>
            <person name="Hernsdorf A.W."/>
            <person name="Amano Y."/>
            <person name="Miyakawa K."/>
            <person name="Ise K."/>
            <person name="Suzuki Y."/>
            <person name="Anantharaman K."/>
            <person name="Probst A."/>
            <person name="Burstein D."/>
            <person name="Thomas B.C."/>
            <person name="Banfield J.F."/>
        </authorList>
    </citation>
    <scope>NUCLEOTIDE SEQUENCE [LARGE SCALE GENOMIC DNA]</scope>
    <source>
        <strain evidence="10">HGW-Dojkabacteria-1</strain>
    </source>
</reference>
<feature type="modified residue" description="4-aspartylphosphate" evidence="6">
    <location>
        <position position="51"/>
    </location>
</feature>
<feature type="domain" description="Response regulatory" evidence="8">
    <location>
        <begin position="2"/>
        <end position="118"/>
    </location>
</feature>
<dbReference type="GO" id="GO:0006355">
    <property type="term" value="P:regulation of DNA-templated transcription"/>
    <property type="evidence" value="ECO:0007669"/>
    <property type="project" value="InterPro"/>
</dbReference>
<evidence type="ECO:0000256" key="4">
    <source>
        <dbReference type="ARBA" id="ARBA00023125"/>
    </source>
</evidence>
<dbReference type="Proteomes" id="UP000233417">
    <property type="component" value="Unassembled WGS sequence"/>
</dbReference>
<dbReference type="InterPro" id="IPR001867">
    <property type="entry name" value="OmpR/PhoB-type_DNA-bd"/>
</dbReference>
<evidence type="ECO:0000259" key="9">
    <source>
        <dbReference type="PROSITE" id="PS51755"/>
    </source>
</evidence>
<dbReference type="InterPro" id="IPR039420">
    <property type="entry name" value="WalR-like"/>
</dbReference>
<evidence type="ECO:0000313" key="10">
    <source>
        <dbReference type="EMBL" id="PKN02459.1"/>
    </source>
</evidence>
<dbReference type="InterPro" id="IPR036388">
    <property type="entry name" value="WH-like_DNA-bd_sf"/>
</dbReference>
<dbReference type="GO" id="GO:0005829">
    <property type="term" value="C:cytosol"/>
    <property type="evidence" value="ECO:0007669"/>
    <property type="project" value="TreeGrafter"/>
</dbReference>
<accession>A0A2N2F2Q8</accession>
<dbReference type="Pfam" id="PF00486">
    <property type="entry name" value="Trans_reg_C"/>
    <property type="match status" value="1"/>
</dbReference>
<evidence type="ECO:0000256" key="6">
    <source>
        <dbReference type="PROSITE-ProRule" id="PRU00169"/>
    </source>
</evidence>
<evidence type="ECO:0008006" key="12">
    <source>
        <dbReference type="Google" id="ProtNLM"/>
    </source>
</evidence>
<dbReference type="SUPFAM" id="SSF52172">
    <property type="entry name" value="CheY-like"/>
    <property type="match status" value="1"/>
</dbReference>
<dbReference type="SMART" id="SM00862">
    <property type="entry name" value="Trans_reg_C"/>
    <property type="match status" value="1"/>
</dbReference>
<dbReference type="EMBL" id="PHAO01000001">
    <property type="protein sequence ID" value="PKN02459.1"/>
    <property type="molecule type" value="Genomic_DNA"/>
</dbReference>
<evidence type="ECO:0000256" key="5">
    <source>
        <dbReference type="ARBA" id="ARBA00023163"/>
    </source>
</evidence>
<evidence type="ECO:0000256" key="1">
    <source>
        <dbReference type="ARBA" id="ARBA00022553"/>
    </source>
</evidence>
<dbReference type="PANTHER" id="PTHR48111:SF22">
    <property type="entry name" value="REGULATOR OF RPOS"/>
    <property type="match status" value="1"/>
</dbReference>
<evidence type="ECO:0000256" key="2">
    <source>
        <dbReference type="ARBA" id="ARBA00023012"/>
    </source>
</evidence>
<feature type="DNA-binding region" description="OmpR/PhoB-type" evidence="7">
    <location>
        <begin position="126"/>
        <end position="221"/>
    </location>
</feature>
<evidence type="ECO:0000256" key="7">
    <source>
        <dbReference type="PROSITE-ProRule" id="PRU01091"/>
    </source>
</evidence>
<dbReference type="PANTHER" id="PTHR48111">
    <property type="entry name" value="REGULATOR OF RPOS"/>
    <property type="match status" value="1"/>
</dbReference>
<dbReference type="PROSITE" id="PS51755">
    <property type="entry name" value="OMPR_PHOB"/>
    <property type="match status" value="1"/>
</dbReference>
<sequence length="242" mass="28123">MNILIIEKSKTISYILKKSLIAYGYNVTEDSGSFNVENIVRRNIFEILILDTNITGTFNTIDILKKVKRFKDIECKILGICSTGGWRDKVNFLNNGGDDVLSYPFPMQELIARIQSLLRRPKSYIDNQIYIGDVVLDTRSKTVSEKEKDVDLRRKEYELFEYLVRNKNRTVSRCELLDHVWDYRSYTGSNTVDVHIKRIRDKISNKGIIETVHGQGYRIKDRKNPKASLALQDVQNQDHQLS</sequence>
<dbReference type="InterPro" id="IPR016032">
    <property type="entry name" value="Sig_transdc_resp-reg_C-effctor"/>
</dbReference>
<dbReference type="Gene3D" id="3.40.50.2300">
    <property type="match status" value="1"/>
</dbReference>
<dbReference type="PROSITE" id="PS50110">
    <property type="entry name" value="RESPONSE_REGULATORY"/>
    <property type="match status" value="1"/>
</dbReference>
<proteinExistence type="predicted"/>
<dbReference type="CDD" id="cd00383">
    <property type="entry name" value="trans_reg_C"/>
    <property type="match status" value="1"/>
</dbReference>
<organism evidence="10 11">
    <name type="scientific">Candidatus Dojkabacteria bacterium HGW-Dojkabacteria-1</name>
    <dbReference type="NCBI Taxonomy" id="2013761"/>
    <lineage>
        <taxon>Bacteria</taxon>
        <taxon>Candidatus Dojkabacteria</taxon>
    </lineage>
</organism>
<comment type="caution">
    <text evidence="10">The sequence shown here is derived from an EMBL/GenBank/DDBJ whole genome shotgun (WGS) entry which is preliminary data.</text>
</comment>